<evidence type="ECO:0000313" key="12">
    <source>
        <dbReference type="Proteomes" id="UP001267878"/>
    </source>
</evidence>
<dbReference type="PANTHER" id="PTHR33540">
    <property type="entry name" value="TRNA THREONYLCARBAMOYLADENOSINE BIOSYNTHESIS PROTEIN TSAE"/>
    <property type="match status" value="1"/>
</dbReference>
<dbReference type="InterPro" id="IPR027417">
    <property type="entry name" value="P-loop_NTPase"/>
</dbReference>
<evidence type="ECO:0000256" key="3">
    <source>
        <dbReference type="ARBA" id="ARBA00019010"/>
    </source>
</evidence>
<protein>
    <recommendedName>
        <fullName evidence="3">tRNA threonylcarbamoyladenosine biosynthesis protein TsaE</fullName>
    </recommendedName>
    <alternativeName>
        <fullName evidence="10">t(6)A37 threonylcarbamoyladenosine biosynthesis protein TsaE</fullName>
    </alternativeName>
</protein>
<dbReference type="NCBIfam" id="TIGR00150">
    <property type="entry name" value="T6A_YjeE"/>
    <property type="match status" value="1"/>
</dbReference>
<sequence>MAAAIGESGNDEVIDEVISMSDDVISMLLEDADATDALGAALARTRPPRGVLHLHGDLGAGKSTLARALLRALGVTGAIRSPTYTLVERYPLAAGGEAWHLDLYRIGHGGELEFLGLDSDEATLWLVEWPERGGGYLPVPDLRVDLDVAGLGRRANVIAVTEDGHAWLERLQAVKPTPVAADS</sequence>
<evidence type="ECO:0000256" key="8">
    <source>
        <dbReference type="ARBA" id="ARBA00022840"/>
    </source>
</evidence>
<proteinExistence type="inferred from homology"/>
<dbReference type="PANTHER" id="PTHR33540:SF2">
    <property type="entry name" value="TRNA THREONYLCARBAMOYLADENOSINE BIOSYNTHESIS PROTEIN TSAE"/>
    <property type="match status" value="1"/>
</dbReference>
<name>A0ABU1VNQ5_9GAMM</name>
<accession>A0ABU1VNQ5</accession>
<evidence type="ECO:0000256" key="6">
    <source>
        <dbReference type="ARBA" id="ARBA00022723"/>
    </source>
</evidence>
<dbReference type="Gene3D" id="3.40.50.300">
    <property type="entry name" value="P-loop containing nucleotide triphosphate hydrolases"/>
    <property type="match status" value="1"/>
</dbReference>
<organism evidence="11 12">
    <name type="scientific">Agrilutibacter niabensis</name>
    <dbReference type="NCBI Taxonomy" id="380628"/>
    <lineage>
        <taxon>Bacteria</taxon>
        <taxon>Pseudomonadati</taxon>
        <taxon>Pseudomonadota</taxon>
        <taxon>Gammaproteobacteria</taxon>
        <taxon>Lysobacterales</taxon>
        <taxon>Lysobacteraceae</taxon>
        <taxon>Agrilutibacter</taxon>
    </lineage>
</organism>
<comment type="subcellular location">
    <subcellularLocation>
        <location evidence="1">Cytoplasm</location>
    </subcellularLocation>
</comment>
<dbReference type="SUPFAM" id="SSF52540">
    <property type="entry name" value="P-loop containing nucleoside triphosphate hydrolases"/>
    <property type="match status" value="1"/>
</dbReference>
<keyword evidence="5" id="KW-0819">tRNA processing</keyword>
<keyword evidence="7" id="KW-0547">Nucleotide-binding</keyword>
<evidence type="ECO:0000256" key="9">
    <source>
        <dbReference type="ARBA" id="ARBA00022842"/>
    </source>
</evidence>
<keyword evidence="12" id="KW-1185">Reference proteome</keyword>
<evidence type="ECO:0000256" key="10">
    <source>
        <dbReference type="ARBA" id="ARBA00032441"/>
    </source>
</evidence>
<keyword evidence="6" id="KW-0479">Metal-binding</keyword>
<dbReference type="InterPro" id="IPR003442">
    <property type="entry name" value="T6A_TsaE"/>
</dbReference>
<keyword evidence="8" id="KW-0067">ATP-binding</keyword>
<evidence type="ECO:0000256" key="4">
    <source>
        <dbReference type="ARBA" id="ARBA00022490"/>
    </source>
</evidence>
<evidence type="ECO:0000256" key="5">
    <source>
        <dbReference type="ARBA" id="ARBA00022694"/>
    </source>
</evidence>
<dbReference type="EMBL" id="JAVDVW010000001">
    <property type="protein sequence ID" value="MDR7099117.1"/>
    <property type="molecule type" value="Genomic_DNA"/>
</dbReference>
<evidence type="ECO:0000256" key="7">
    <source>
        <dbReference type="ARBA" id="ARBA00022741"/>
    </source>
</evidence>
<keyword evidence="9" id="KW-0460">Magnesium</keyword>
<comment type="caution">
    <text evidence="11">The sequence shown here is derived from an EMBL/GenBank/DDBJ whole genome shotgun (WGS) entry which is preliminary data.</text>
</comment>
<evidence type="ECO:0000256" key="1">
    <source>
        <dbReference type="ARBA" id="ARBA00004496"/>
    </source>
</evidence>
<comment type="similarity">
    <text evidence="2">Belongs to the TsaE family.</text>
</comment>
<evidence type="ECO:0000256" key="2">
    <source>
        <dbReference type="ARBA" id="ARBA00007599"/>
    </source>
</evidence>
<dbReference type="Pfam" id="PF02367">
    <property type="entry name" value="TsaE"/>
    <property type="match status" value="1"/>
</dbReference>
<evidence type="ECO:0000313" key="11">
    <source>
        <dbReference type="EMBL" id="MDR7099117.1"/>
    </source>
</evidence>
<reference evidence="11 12" key="1">
    <citation type="submission" date="2023-07" db="EMBL/GenBank/DDBJ databases">
        <title>Sorghum-associated microbial communities from plants grown in Nebraska, USA.</title>
        <authorList>
            <person name="Schachtman D."/>
        </authorList>
    </citation>
    <scope>NUCLEOTIDE SEQUENCE [LARGE SCALE GENOMIC DNA]</scope>
    <source>
        <strain evidence="11 12">BE187</strain>
    </source>
</reference>
<dbReference type="Proteomes" id="UP001267878">
    <property type="component" value="Unassembled WGS sequence"/>
</dbReference>
<gene>
    <name evidence="11" type="ORF">J2X04_001464</name>
</gene>
<keyword evidence="4" id="KW-0963">Cytoplasm</keyword>